<dbReference type="STRING" id="551991.SAMN05192529_11772"/>
<dbReference type="RefSeq" id="WP_091399672.1">
    <property type="nucleotide sequence ID" value="NZ_FNQY01000017.1"/>
</dbReference>
<proteinExistence type="predicted"/>
<accession>A0A1H4B038</accession>
<dbReference type="AlphaFoldDB" id="A0A1H4B038"/>
<gene>
    <name evidence="2" type="ORF">SAMN05192529_11772</name>
</gene>
<dbReference type="EMBL" id="FNQY01000017">
    <property type="protein sequence ID" value="SEA41541.1"/>
    <property type="molecule type" value="Genomic_DNA"/>
</dbReference>
<dbReference type="Proteomes" id="UP000199041">
    <property type="component" value="Unassembled WGS sequence"/>
</dbReference>
<evidence type="ECO:0008006" key="4">
    <source>
        <dbReference type="Google" id="ProtNLM"/>
    </source>
</evidence>
<keyword evidence="1" id="KW-0732">Signal</keyword>
<evidence type="ECO:0000256" key="1">
    <source>
        <dbReference type="SAM" id="SignalP"/>
    </source>
</evidence>
<feature type="chain" id="PRO_5011575872" description="Lipocalin-like domain-containing protein" evidence="1">
    <location>
        <begin position="20"/>
        <end position="160"/>
    </location>
</feature>
<reference evidence="2 3" key="1">
    <citation type="submission" date="2016-10" db="EMBL/GenBank/DDBJ databases">
        <authorList>
            <person name="de Groot N.N."/>
        </authorList>
    </citation>
    <scope>NUCLEOTIDE SEQUENCE [LARGE SCALE GENOMIC DNA]</scope>
    <source>
        <strain evidence="2 3">Vu-144</strain>
    </source>
</reference>
<feature type="signal peptide" evidence="1">
    <location>
        <begin position="1"/>
        <end position="19"/>
    </location>
</feature>
<evidence type="ECO:0000313" key="2">
    <source>
        <dbReference type="EMBL" id="SEA41541.1"/>
    </source>
</evidence>
<name>A0A1H4B038_9BACT</name>
<keyword evidence="3" id="KW-1185">Reference proteome</keyword>
<organism evidence="2 3">
    <name type="scientific">Arachidicoccus rhizosphaerae</name>
    <dbReference type="NCBI Taxonomy" id="551991"/>
    <lineage>
        <taxon>Bacteria</taxon>
        <taxon>Pseudomonadati</taxon>
        <taxon>Bacteroidota</taxon>
        <taxon>Chitinophagia</taxon>
        <taxon>Chitinophagales</taxon>
        <taxon>Chitinophagaceae</taxon>
        <taxon>Arachidicoccus</taxon>
    </lineage>
</organism>
<evidence type="ECO:0000313" key="3">
    <source>
        <dbReference type="Proteomes" id="UP000199041"/>
    </source>
</evidence>
<protein>
    <recommendedName>
        <fullName evidence="4">Lipocalin-like domain-containing protein</fullName>
    </recommendedName>
</protein>
<sequence length="160" mass="17361">MKKTKQFLAFILASSLILASCSKDSPKDNSTKAGKFKMVITTSEPIDPELSIVSFTFAAVKSNFPVKCEANFAKPDDDNAAIDEDTLATYGTPITVTSVSPVDNVQVTVGYGGIQQPAPLKLHMEVYYGDKMLDEKNLSLTTEIQAVSYTFKANGESITY</sequence>
<dbReference type="PROSITE" id="PS51257">
    <property type="entry name" value="PROKAR_LIPOPROTEIN"/>
    <property type="match status" value="1"/>
</dbReference>